<dbReference type="EMBL" id="CP133720">
    <property type="protein sequence ID" value="WMW81310.1"/>
    <property type="molecule type" value="Genomic_DNA"/>
</dbReference>
<keyword evidence="3" id="KW-1185">Reference proteome</keyword>
<feature type="chain" id="PRO_5047352579" description="DUF306 domain-containing protein" evidence="1">
    <location>
        <begin position="20"/>
        <end position="136"/>
    </location>
</feature>
<evidence type="ECO:0000256" key="1">
    <source>
        <dbReference type="SAM" id="SignalP"/>
    </source>
</evidence>
<proteinExistence type="predicted"/>
<reference evidence="2" key="1">
    <citation type="submission" date="2023-09" db="EMBL/GenBank/DDBJ databases">
        <title>Undibacterium sp. 20NA77.5 isolated from freshwater.</title>
        <authorList>
            <person name="Le V."/>
            <person name="Ko S.-R."/>
            <person name="Ahn C.-Y."/>
            <person name="Oh H.-M."/>
        </authorList>
    </citation>
    <scope>NUCLEOTIDE SEQUENCE</scope>
    <source>
        <strain evidence="2">20NA77.5</strain>
    </source>
</reference>
<evidence type="ECO:0000313" key="3">
    <source>
        <dbReference type="Proteomes" id="UP001181355"/>
    </source>
</evidence>
<protein>
    <recommendedName>
        <fullName evidence="4">DUF306 domain-containing protein</fullName>
    </recommendedName>
</protein>
<keyword evidence="1" id="KW-0732">Signal</keyword>
<name>A0ABY9RM18_9BURK</name>
<feature type="signal peptide" evidence="1">
    <location>
        <begin position="1"/>
        <end position="19"/>
    </location>
</feature>
<accession>A0ABY9RM18</accession>
<dbReference type="PROSITE" id="PS51257">
    <property type="entry name" value="PROKAR_LIPOPROTEIN"/>
    <property type="match status" value="1"/>
</dbReference>
<gene>
    <name evidence="2" type="ORF">RF679_03265</name>
</gene>
<dbReference type="Proteomes" id="UP001181355">
    <property type="component" value="Chromosome"/>
</dbReference>
<organism evidence="2 3">
    <name type="scientific">Undibacterium cyanobacteriorum</name>
    <dbReference type="NCBI Taxonomy" id="3073561"/>
    <lineage>
        <taxon>Bacteria</taxon>
        <taxon>Pseudomonadati</taxon>
        <taxon>Pseudomonadota</taxon>
        <taxon>Betaproteobacteria</taxon>
        <taxon>Burkholderiales</taxon>
        <taxon>Oxalobacteraceae</taxon>
        <taxon>Undibacterium</taxon>
    </lineage>
</organism>
<dbReference type="RefSeq" id="WP_309482790.1">
    <property type="nucleotide sequence ID" value="NZ_CP133720.1"/>
</dbReference>
<evidence type="ECO:0008006" key="4">
    <source>
        <dbReference type="Google" id="ProtNLM"/>
    </source>
</evidence>
<evidence type="ECO:0000313" key="2">
    <source>
        <dbReference type="EMBL" id="WMW81310.1"/>
    </source>
</evidence>
<sequence>MIRLLIAITLLALSGCSVNTESQSWHFVQSVGGITVGTPVRVDRDWRLPLNANVSGLKEFTAKPSTMNSGMDCRSVDVSIEGSAIFLTIKSGPAAEARNAQCPPAFLGQLKDGKYDVFYRGANEAPARIGEVSIGL</sequence>